<feature type="compositionally biased region" description="Basic and acidic residues" evidence="1">
    <location>
        <begin position="335"/>
        <end position="345"/>
    </location>
</feature>
<proteinExistence type="predicted"/>
<keyword evidence="3" id="KW-1185">Reference proteome</keyword>
<feature type="region of interest" description="Disordered" evidence="1">
    <location>
        <begin position="294"/>
        <end position="375"/>
    </location>
</feature>
<reference evidence="3" key="1">
    <citation type="submission" date="2019-05" db="EMBL/GenBank/DDBJ databases">
        <title>Candidatus Nanohalobium constans, a novel model system to study the DPANN nano-sized archaea: genomic and physiological characterization of a nanoarchaeon co-cultured with its chitinotrophic host.</title>
        <authorList>
            <person name="La Cono V."/>
            <person name="Arcadi E."/>
            <person name="Crisafi F."/>
            <person name="Denaro R."/>
            <person name="La Spada G."/>
            <person name="Messina E."/>
            <person name="Smedile F."/>
            <person name="Toshchakov S.V."/>
            <person name="Shevchenko M.A."/>
            <person name="Golyshin P.N."/>
            <person name="Golyshina O.V."/>
            <person name="Ferrer M."/>
            <person name="Rohde M."/>
            <person name="Mushegian A."/>
            <person name="Sorokin D.Y."/>
            <person name="Giuliano L."/>
            <person name="Yakimov M.M."/>
        </authorList>
    </citation>
    <scope>NUCLEOTIDE SEQUENCE [LARGE SCALE GENOMIC DNA]</scope>
    <source>
        <strain evidence="3">LC1Nh</strain>
    </source>
</reference>
<evidence type="ECO:0000313" key="2">
    <source>
        <dbReference type="EMBL" id="QGA80601.1"/>
    </source>
</evidence>
<dbReference type="Proteomes" id="UP000377803">
    <property type="component" value="Chromosome"/>
</dbReference>
<gene>
    <name evidence="2" type="ORF">LC1Nh_0712</name>
</gene>
<accession>A0A5Q0UGV5</accession>
<organism evidence="2 3">
    <name type="scientific">Candidatus Nanohalobium constans</name>
    <dbReference type="NCBI Taxonomy" id="2565781"/>
    <lineage>
        <taxon>Archaea</taxon>
        <taxon>Candidatus Nanohalarchaeota</taxon>
        <taxon>Candidatus Nanohalobia</taxon>
        <taxon>Candidatus Nanohalobiales</taxon>
        <taxon>Candidatus Nanohalobiaceae</taxon>
        <taxon>Candidatus Nanohalobium</taxon>
    </lineage>
</organism>
<dbReference type="EMBL" id="CP040089">
    <property type="protein sequence ID" value="QGA80601.1"/>
    <property type="molecule type" value="Genomic_DNA"/>
</dbReference>
<sequence length="375" mass="42815">MQLLTNKNGSLHSISEAKVFHLSLVTLILFTGFHSATASEPHIDCKDSTSNQLECGIKLPEDNNKSINKTKWSIEHGNITEETNEYVKIGNKTERTNLDAETTIENQTYNFSRQIRDKKLRKPGKIGEKQDKEENINLGDFTDKKNESNIKNKTNEKIRKPPKESFNSISVNVKCPEKVNTSETFYCSVDIAKNTSSELETEWFSNELDPKNQEELKAEFETGEKSQTALIGYKISTSTTKITSTQKVVIKNPRDIRPPVQNPEKEEKIKELNNAIEEKNRTIEKLRNKVKQLKEELNNTKSNTTIGKPRNQSEDNQEVRENESENSPQLPEPKNNTEKNPRNNRDNPSNQSKDRGDEGTQSRNTLMDMISSVLM</sequence>
<protein>
    <submittedName>
        <fullName evidence="2">Uncharacterized protein</fullName>
    </submittedName>
</protein>
<feature type="compositionally biased region" description="Basic and acidic residues" evidence="1">
    <location>
        <begin position="311"/>
        <end position="323"/>
    </location>
</feature>
<evidence type="ECO:0000313" key="3">
    <source>
        <dbReference type="Proteomes" id="UP000377803"/>
    </source>
</evidence>
<name>A0A5Q0UGV5_9ARCH</name>
<dbReference type="AlphaFoldDB" id="A0A5Q0UGV5"/>
<evidence type="ECO:0000256" key="1">
    <source>
        <dbReference type="SAM" id="MobiDB-lite"/>
    </source>
</evidence>
<dbReference type="KEGG" id="ncon:LC1Nh_0712"/>